<evidence type="ECO:0000313" key="3">
    <source>
        <dbReference type="Proteomes" id="UP000824782"/>
    </source>
</evidence>
<dbReference type="InterPro" id="IPR013106">
    <property type="entry name" value="Ig_V-set"/>
</dbReference>
<dbReference type="SUPFAM" id="SSF48726">
    <property type="entry name" value="Immunoglobulin"/>
    <property type="match status" value="1"/>
</dbReference>
<dbReference type="SMART" id="SM00406">
    <property type="entry name" value="IGv"/>
    <property type="match status" value="1"/>
</dbReference>
<proteinExistence type="predicted"/>
<dbReference type="Gene3D" id="2.60.40.10">
    <property type="entry name" value="Immunoglobulins"/>
    <property type="match status" value="1"/>
</dbReference>
<dbReference type="InterPro" id="IPR036179">
    <property type="entry name" value="Ig-like_dom_sf"/>
</dbReference>
<dbReference type="PANTHER" id="PTHR23267">
    <property type="entry name" value="IMMUNOGLOBULIN LIGHT CHAIN"/>
    <property type="match status" value="1"/>
</dbReference>
<dbReference type="InterPro" id="IPR003599">
    <property type="entry name" value="Ig_sub"/>
</dbReference>
<organism evidence="2 3">
    <name type="scientific">Engystomops pustulosus</name>
    <name type="common">Tungara frog</name>
    <name type="synonym">Physalaemus pustulosus</name>
    <dbReference type="NCBI Taxonomy" id="76066"/>
    <lineage>
        <taxon>Eukaryota</taxon>
        <taxon>Metazoa</taxon>
        <taxon>Chordata</taxon>
        <taxon>Craniata</taxon>
        <taxon>Vertebrata</taxon>
        <taxon>Euteleostomi</taxon>
        <taxon>Amphibia</taxon>
        <taxon>Batrachia</taxon>
        <taxon>Anura</taxon>
        <taxon>Neobatrachia</taxon>
        <taxon>Hyloidea</taxon>
        <taxon>Leptodactylidae</taxon>
        <taxon>Leiuperinae</taxon>
        <taxon>Engystomops</taxon>
    </lineage>
</organism>
<accession>A0AAV7BEF4</accession>
<gene>
    <name evidence="2" type="ORF">GDO81_011497</name>
</gene>
<dbReference type="PROSITE" id="PS50835">
    <property type="entry name" value="IG_LIKE"/>
    <property type="match status" value="1"/>
</dbReference>
<dbReference type="AlphaFoldDB" id="A0AAV7BEF4"/>
<name>A0AAV7BEF4_ENGPU</name>
<dbReference type="InterPro" id="IPR050150">
    <property type="entry name" value="IgV_Light_Chain"/>
</dbReference>
<dbReference type="InterPro" id="IPR007110">
    <property type="entry name" value="Ig-like_dom"/>
</dbReference>
<comment type="caution">
    <text evidence="2">The sequence shown here is derived from an EMBL/GenBank/DDBJ whole genome shotgun (WGS) entry which is preliminary data.</text>
</comment>
<dbReference type="InterPro" id="IPR013783">
    <property type="entry name" value="Ig-like_fold"/>
</dbReference>
<dbReference type="SMART" id="SM00409">
    <property type="entry name" value="IG"/>
    <property type="match status" value="1"/>
</dbReference>
<evidence type="ECO:0000313" key="2">
    <source>
        <dbReference type="EMBL" id="KAG8570986.1"/>
    </source>
</evidence>
<sequence>MTQDPEIVSVFPGDTVTISCTASESLLHPTLKYDIINWYQQKPGKPSRLIIQKVSERPSGIPERFQGSGATTKFTLTINGCTEDDAAEYFCQQGAQFPVTQ</sequence>
<keyword evidence="3" id="KW-1185">Reference proteome</keyword>
<feature type="domain" description="Ig-like" evidence="1">
    <location>
        <begin position="1"/>
        <end position="92"/>
    </location>
</feature>
<dbReference type="Pfam" id="PF07686">
    <property type="entry name" value="V-set"/>
    <property type="match status" value="1"/>
</dbReference>
<reference evidence="2" key="1">
    <citation type="thesis" date="2020" institute="ProQuest LLC" country="789 East Eisenhower Parkway, Ann Arbor, MI, USA">
        <title>Comparative Genomics and Chromosome Evolution.</title>
        <authorList>
            <person name="Mudd A.B."/>
        </authorList>
    </citation>
    <scope>NUCLEOTIDE SEQUENCE</scope>
    <source>
        <strain evidence="2">237g6f4</strain>
        <tissue evidence="2">Blood</tissue>
    </source>
</reference>
<dbReference type="Proteomes" id="UP000824782">
    <property type="component" value="Unassembled WGS sequence"/>
</dbReference>
<dbReference type="EMBL" id="WNYA01000005">
    <property type="protein sequence ID" value="KAG8570986.1"/>
    <property type="molecule type" value="Genomic_DNA"/>
</dbReference>
<evidence type="ECO:0000259" key="1">
    <source>
        <dbReference type="PROSITE" id="PS50835"/>
    </source>
</evidence>
<protein>
    <recommendedName>
        <fullName evidence="1">Ig-like domain-containing protein</fullName>
    </recommendedName>
</protein>